<keyword evidence="2" id="KW-1185">Reference proteome</keyword>
<evidence type="ECO:0000313" key="1">
    <source>
        <dbReference type="EMBL" id="SDZ08379.1"/>
    </source>
</evidence>
<name>A0A1H3Q6P8_9FIRM</name>
<proteinExistence type="predicted"/>
<reference evidence="1 2" key="1">
    <citation type="submission" date="2016-10" db="EMBL/GenBank/DDBJ databases">
        <authorList>
            <person name="de Groot N.N."/>
        </authorList>
    </citation>
    <scope>NUCLEOTIDE SEQUENCE [LARGE SCALE GENOMIC DNA]</scope>
    <source>
        <strain evidence="1 2">DSM 21650</strain>
    </source>
</reference>
<organism evidence="1 2">
    <name type="scientific">Proteiniborus ethanoligenes</name>
    <dbReference type="NCBI Taxonomy" id="415015"/>
    <lineage>
        <taxon>Bacteria</taxon>
        <taxon>Bacillati</taxon>
        <taxon>Bacillota</taxon>
        <taxon>Clostridia</taxon>
        <taxon>Eubacteriales</taxon>
        <taxon>Proteiniborus</taxon>
    </lineage>
</organism>
<gene>
    <name evidence="1" type="ORF">SAMN05660462_01794</name>
</gene>
<evidence type="ECO:0000313" key="2">
    <source>
        <dbReference type="Proteomes" id="UP000198625"/>
    </source>
</evidence>
<protein>
    <submittedName>
        <fullName evidence="1">Uncharacterized protein</fullName>
    </submittedName>
</protein>
<accession>A0A1H3Q6P8</accession>
<sequence length="39" mass="4330">MNYSIHGRRLGGVNLGFVDKIKAVMINSKYETVKGQSSM</sequence>
<dbReference type="Proteomes" id="UP000198625">
    <property type="component" value="Unassembled WGS sequence"/>
</dbReference>
<dbReference type="AlphaFoldDB" id="A0A1H3Q6P8"/>
<dbReference type="EMBL" id="FNQE01000018">
    <property type="protein sequence ID" value="SDZ08379.1"/>
    <property type="molecule type" value="Genomic_DNA"/>
</dbReference>